<dbReference type="AlphaFoldDB" id="A0A316DH69"/>
<gene>
    <name evidence="1" type="ORF">LX92_04457</name>
</gene>
<sequence length="42" mass="5011">MKRLNIISFSITLFCKGISLKFIYFDNFNLDLEQVNKKKQVL</sequence>
<reference evidence="1 2" key="1">
    <citation type="submission" date="2018-05" db="EMBL/GenBank/DDBJ databases">
        <title>Genomic Encyclopedia of Archaeal and Bacterial Type Strains, Phase II (KMG-II): from individual species to whole genera.</title>
        <authorList>
            <person name="Goeker M."/>
        </authorList>
    </citation>
    <scope>NUCLEOTIDE SEQUENCE [LARGE SCALE GENOMIC DNA]</scope>
    <source>
        <strain evidence="1 2">DSM 23514</strain>
    </source>
</reference>
<organism evidence="1 2">
    <name type="scientific">Maribacter polysiphoniae</name>
    <dbReference type="NCBI Taxonomy" id="429344"/>
    <lineage>
        <taxon>Bacteria</taxon>
        <taxon>Pseudomonadati</taxon>
        <taxon>Bacteroidota</taxon>
        <taxon>Flavobacteriia</taxon>
        <taxon>Flavobacteriales</taxon>
        <taxon>Flavobacteriaceae</taxon>
        <taxon>Maribacter</taxon>
    </lineage>
</organism>
<evidence type="ECO:0000313" key="2">
    <source>
        <dbReference type="Proteomes" id="UP000245667"/>
    </source>
</evidence>
<dbReference type="EMBL" id="QGGQ01000024">
    <property type="protein sequence ID" value="PWK17225.1"/>
    <property type="molecule type" value="Genomic_DNA"/>
</dbReference>
<protein>
    <submittedName>
        <fullName evidence="1">Uncharacterized protein</fullName>
    </submittedName>
</protein>
<proteinExistence type="predicted"/>
<evidence type="ECO:0000313" key="1">
    <source>
        <dbReference type="EMBL" id="PWK17225.1"/>
    </source>
</evidence>
<accession>A0A316DH69</accession>
<dbReference type="Proteomes" id="UP000245667">
    <property type="component" value="Unassembled WGS sequence"/>
</dbReference>
<name>A0A316DH69_9FLAO</name>
<comment type="caution">
    <text evidence="1">The sequence shown here is derived from an EMBL/GenBank/DDBJ whole genome shotgun (WGS) entry which is preliminary data.</text>
</comment>